<dbReference type="EMBL" id="KV722386">
    <property type="protein sequence ID" value="OCH91395.1"/>
    <property type="molecule type" value="Genomic_DNA"/>
</dbReference>
<organism evidence="1 2">
    <name type="scientific">Obba rivulosa</name>
    <dbReference type="NCBI Taxonomy" id="1052685"/>
    <lineage>
        <taxon>Eukaryota</taxon>
        <taxon>Fungi</taxon>
        <taxon>Dikarya</taxon>
        <taxon>Basidiomycota</taxon>
        <taxon>Agaricomycotina</taxon>
        <taxon>Agaricomycetes</taxon>
        <taxon>Polyporales</taxon>
        <taxon>Gelatoporiaceae</taxon>
        <taxon>Obba</taxon>
    </lineage>
</organism>
<dbReference type="OrthoDB" id="2745395at2759"/>
<evidence type="ECO:0000313" key="1">
    <source>
        <dbReference type="EMBL" id="OCH91395.1"/>
    </source>
</evidence>
<name>A0A8E2B4E1_9APHY</name>
<sequence>MPCEELDEKSAYDEVEIIQGSVTARCYGLFWGHLESGHNPIGWDTSKYETEPAAQEISVLLLERLGDPLSRDMLGHPFPSEIIDEWEELLDDFNELNIFYRDLHRRNILRAPRSPPGLPTRECPVHRKQHAWRIIDLGCKREKNWLTTDARRVYHRQILRDVKQRWEMGDDSPLSN</sequence>
<reference evidence="1 2" key="1">
    <citation type="submission" date="2016-07" db="EMBL/GenBank/DDBJ databases">
        <title>Draft genome of the white-rot fungus Obba rivulosa 3A-2.</title>
        <authorList>
            <consortium name="DOE Joint Genome Institute"/>
            <person name="Miettinen O."/>
            <person name="Riley R."/>
            <person name="Acob R."/>
            <person name="Barry K."/>
            <person name="Cullen D."/>
            <person name="De Vries R."/>
            <person name="Hainaut M."/>
            <person name="Hatakka A."/>
            <person name="Henrissat B."/>
            <person name="Hilden K."/>
            <person name="Kuo R."/>
            <person name="Labutti K."/>
            <person name="Lipzen A."/>
            <person name="Makela M.R."/>
            <person name="Sandor L."/>
            <person name="Spatafora J.W."/>
            <person name="Grigoriev I.V."/>
            <person name="Hibbett D.S."/>
        </authorList>
    </citation>
    <scope>NUCLEOTIDE SEQUENCE [LARGE SCALE GENOMIC DNA]</scope>
    <source>
        <strain evidence="1 2">3A-2</strain>
    </source>
</reference>
<gene>
    <name evidence="1" type="ORF">OBBRIDRAFT_873170</name>
</gene>
<proteinExistence type="predicted"/>
<evidence type="ECO:0000313" key="2">
    <source>
        <dbReference type="Proteomes" id="UP000250043"/>
    </source>
</evidence>
<protein>
    <submittedName>
        <fullName evidence="1">Uncharacterized protein</fullName>
    </submittedName>
</protein>
<dbReference type="Proteomes" id="UP000250043">
    <property type="component" value="Unassembled WGS sequence"/>
</dbReference>
<accession>A0A8E2B4E1</accession>
<keyword evidence="2" id="KW-1185">Reference proteome</keyword>
<dbReference type="AlphaFoldDB" id="A0A8E2B4E1"/>